<dbReference type="PANTHER" id="PTHR35024:SF4">
    <property type="entry name" value="POLYMER-FORMING CYTOSKELETAL PROTEIN"/>
    <property type="match status" value="1"/>
</dbReference>
<dbReference type="RefSeq" id="WP_119148907.1">
    <property type="nucleotide sequence ID" value="NZ_JBHSOV010000021.1"/>
</dbReference>
<comment type="caution">
    <text evidence="2">The sequence shown here is derived from an EMBL/GenBank/DDBJ whole genome shotgun (WGS) entry which is preliminary data.</text>
</comment>
<accession>A0A398CMY7</accession>
<dbReference type="PANTHER" id="PTHR35024">
    <property type="entry name" value="HYPOTHETICAL CYTOSOLIC PROTEIN"/>
    <property type="match status" value="1"/>
</dbReference>
<keyword evidence="3" id="KW-1185">Reference proteome</keyword>
<dbReference type="EMBL" id="QXJM01000030">
    <property type="protein sequence ID" value="RIE03835.1"/>
    <property type="molecule type" value="Genomic_DNA"/>
</dbReference>
<dbReference type="OrthoDB" id="9789407at2"/>
<evidence type="ECO:0000313" key="3">
    <source>
        <dbReference type="Proteomes" id="UP000266340"/>
    </source>
</evidence>
<name>A0A398CMY7_9BACL</name>
<dbReference type="Pfam" id="PF04519">
    <property type="entry name" value="Bactofilin"/>
    <property type="match status" value="1"/>
</dbReference>
<protein>
    <submittedName>
        <fullName evidence="2">Polymer-forming cytoskeletal protein</fullName>
    </submittedName>
</protein>
<organism evidence="2 3">
    <name type="scientific">Cohnella faecalis</name>
    <dbReference type="NCBI Taxonomy" id="2315694"/>
    <lineage>
        <taxon>Bacteria</taxon>
        <taxon>Bacillati</taxon>
        <taxon>Bacillota</taxon>
        <taxon>Bacilli</taxon>
        <taxon>Bacillales</taxon>
        <taxon>Paenibacillaceae</taxon>
        <taxon>Cohnella</taxon>
    </lineage>
</organism>
<sequence>MFKEKFKLSAGETDTLIGHGTEMEGRLRSEAGVRIDGTFTGDIDCKGDLVIGEKGEAKSSITARDVTIAGKVHGDVHTRGKLVITSSGQLHGDSYAATLIVQEGGVLNGSSKMERAEFGKAAAVGHDGGSGGGKTKQAG</sequence>
<dbReference type="Proteomes" id="UP000266340">
    <property type="component" value="Unassembled WGS sequence"/>
</dbReference>
<comment type="similarity">
    <text evidence="1">Belongs to the bactofilin family.</text>
</comment>
<dbReference type="InterPro" id="IPR007607">
    <property type="entry name" value="BacA/B"/>
</dbReference>
<gene>
    <name evidence="2" type="ORF">D3H35_09790</name>
</gene>
<evidence type="ECO:0000313" key="2">
    <source>
        <dbReference type="EMBL" id="RIE03835.1"/>
    </source>
</evidence>
<dbReference type="AlphaFoldDB" id="A0A398CMY7"/>
<reference evidence="2 3" key="1">
    <citation type="submission" date="2018-09" db="EMBL/GenBank/DDBJ databases">
        <title>Cohnella cavernae sp. nov., isolated from a karst cave.</title>
        <authorList>
            <person name="Zhu H."/>
        </authorList>
    </citation>
    <scope>NUCLEOTIDE SEQUENCE [LARGE SCALE GENOMIC DNA]</scope>
    <source>
        <strain evidence="2 3">K2E09-144</strain>
    </source>
</reference>
<evidence type="ECO:0000256" key="1">
    <source>
        <dbReference type="ARBA" id="ARBA00044755"/>
    </source>
</evidence>
<proteinExistence type="inferred from homology"/>